<keyword evidence="1" id="KW-0812">Transmembrane</keyword>
<dbReference type="EMBL" id="QWGB01000009">
    <property type="protein sequence ID" value="RIJ21299.1"/>
    <property type="molecule type" value="Genomic_DNA"/>
</dbReference>
<dbReference type="InterPro" id="IPR019201">
    <property type="entry name" value="DUF2065"/>
</dbReference>
<evidence type="ECO:0000256" key="1">
    <source>
        <dbReference type="SAM" id="Phobius"/>
    </source>
</evidence>
<comment type="caution">
    <text evidence="2">The sequence shown here is derived from an EMBL/GenBank/DDBJ whole genome shotgun (WGS) entry which is preliminary data.</text>
</comment>
<reference evidence="2 3" key="1">
    <citation type="submission" date="2018-08" db="EMBL/GenBank/DDBJ databases">
        <title>Henriciella mobilis sp. nov., isolated from seawater.</title>
        <authorList>
            <person name="Cheng H."/>
            <person name="Wu Y.-H."/>
            <person name="Xu X.-W."/>
            <person name="Guo L.-L."/>
        </authorList>
    </citation>
    <scope>NUCLEOTIDE SEQUENCE [LARGE SCALE GENOMIC DNA]</scope>
    <source>
        <strain evidence="2 3">CCUG66934</strain>
    </source>
</reference>
<dbReference type="AlphaFoldDB" id="A0A399QUW4"/>
<gene>
    <name evidence="2" type="ORF">D1224_13355</name>
</gene>
<sequence>MSWQVLIAAVGLWFALEGILYAAAPETMRRMAAWLAALPLDAVRSGGIWSAILGLILFYCAVRFG</sequence>
<keyword evidence="3" id="KW-1185">Reference proteome</keyword>
<feature type="transmembrane region" description="Helical" evidence="1">
    <location>
        <begin position="46"/>
        <end position="64"/>
    </location>
</feature>
<keyword evidence="1" id="KW-1133">Transmembrane helix</keyword>
<evidence type="ECO:0000313" key="3">
    <source>
        <dbReference type="Proteomes" id="UP000265431"/>
    </source>
</evidence>
<dbReference type="Pfam" id="PF09838">
    <property type="entry name" value="DUF2065"/>
    <property type="match status" value="1"/>
</dbReference>
<dbReference type="Proteomes" id="UP000265431">
    <property type="component" value="Unassembled WGS sequence"/>
</dbReference>
<organism evidence="2 3">
    <name type="scientific">Henriciella barbarensis</name>
    <dbReference type="NCBI Taxonomy" id="86342"/>
    <lineage>
        <taxon>Bacteria</taxon>
        <taxon>Pseudomonadati</taxon>
        <taxon>Pseudomonadota</taxon>
        <taxon>Alphaproteobacteria</taxon>
        <taxon>Hyphomonadales</taxon>
        <taxon>Hyphomonadaceae</taxon>
        <taxon>Henriciella</taxon>
    </lineage>
</organism>
<protein>
    <submittedName>
        <fullName evidence="2">DUF2065 domain-containing protein</fullName>
    </submittedName>
</protein>
<name>A0A399QUW4_9PROT</name>
<proteinExistence type="predicted"/>
<dbReference type="OrthoDB" id="9815199at2"/>
<evidence type="ECO:0000313" key="2">
    <source>
        <dbReference type="EMBL" id="RIJ21299.1"/>
    </source>
</evidence>
<keyword evidence="1" id="KW-0472">Membrane</keyword>
<accession>A0A399QUW4</accession>
<dbReference type="RefSeq" id="WP_119380451.1">
    <property type="nucleotide sequence ID" value="NZ_QWGB01000009.1"/>
</dbReference>